<dbReference type="InterPro" id="IPR038655">
    <property type="entry name" value="Ribosomal_eL27_sf"/>
</dbReference>
<evidence type="ECO:0000313" key="6">
    <source>
        <dbReference type="Proteomes" id="UP000290189"/>
    </source>
</evidence>
<evidence type="ECO:0000256" key="1">
    <source>
        <dbReference type="ARBA" id="ARBA00009124"/>
    </source>
</evidence>
<dbReference type="InterPro" id="IPR008991">
    <property type="entry name" value="Translation_prot_SH3-like_sf"/>
</dbReference>
<dbReference type="GO" id="GO:0003735">
    <property type="term" value="F:structural constituent of ribosome"/>
    <property type="evidence" value="ECO:0007669"/>
    <property type="project" value="InterPro"/>
</dbReference>
<sequence length="297" mass="32781">MLVAIPGKARETRHTSGPCMPSVSKVPIYVHRALVCPRGSTKPPSDTLTWNLGINNDGTLDSAHVARSDDTYIPDVTFSDTPSRLPASLMRFAANLGYDMVTSLCGSLDIANFRAVRASCPVSLCTRQGLERRGIEARGAGLTLTFDTTLELIAASTMGKFIKSKKVVIVLSGRYAGRKAVVVKTFDDGHAKRKFGHALVVGIDKYPLKVTKAMSKNKVLKRSKVKPFIKYINYQHIMPTRYSVDMDVSTLASTASMENADTRKEARKAVKAKLEDRYLKGSKPQSGMNWFFKKLRF</sequence>
<name>A0A3P3Y115_PLABS</name>
<dbReference type="Pfam" id="PF01777">
    <property type="entry name" value="Ribosomal_L27e"/>
    <property type="match status" value="1"/>
</dbReference>
<dbReference type="Gene3D" id="2.30.30.770">
    <property type="match status" value="1"/>
</dbReference>
<dbReference type="Pfam" id="PF00467">
    <property type="entry name" value="KOW"/>
    <property type="match status" value="1"/>
</dbReference>
<dbReference type="GO" id="GO:0006412">
    <property type="term" value="P:translation"/>
    <property type="evidence" value="ECO:0007669"/>
    <property type="project" value="InterPro"/>
</dbReference>
<evidence type="ECO:0000256" key="3">
    <source>
        <dbReference type="ARBA" id="ARBA00023274"/>
    </source>
</evidence>
<proteinExistence type="inferred from homology"/>
<dbReference type="FunFam" id="2.30.30.770:FF:000001">
    <property type="entry name" value="60S ribosomal protein L27"/>
    <property type="match status" value="1"/>
</dbReference>
<dbReference type="SUPFAM" id="SSF50104">
    <property type="entry name" value="Translation proteins SH3-like domain"/>
    <property type="match status" value="1"/>
</dbReference>
<gene>
    <name evidence="5" type="ORF">PLBR_LOCUS1007</name>
</gene>
<geneLocation type="mitochondrion" evidence="5"/>
<comment type="similarity">
    <text evidence="1">Belongs to the eukaryotic ribosomal protein eL27 family.</text>
</comment>
<dbReference type="Proteomes" id="UP000290189">
    <property type="component" value="Unassembled WGS sequence"/>
</dbReference>
<feature type="domain" description="KOW" evidence="4">
    <location>
        <begin position="161"/>
        <end position="188"/>
    </location>
</feature>
<dbReference type="GO" id="GO:0005840">
    <property type="term" value="C:ribosome"/>
    <property type="evidence" value="ECO:0007669"/>
    <property type="project" value="UniProtKB-KW"/>
</dbReference>
<evidence type="ECO:0000256" key="2">
    <source>
        <dbReference type="ARBA" id="ARBA00022980"/>
    </source>
</evidence>
<dbReference type="InterPro" id="IPR001141">
    <property type="entry name" value="Ribosomal_eL27"/>
</dbReference>
<evidence type="ECO:0000313" key="5">
    <source>
        <dbReference type="EMBL" id="SPQ93792.1"/>
    </source>
</evidence>
<keyword evidence="2" id="KW-0689">Ribosomal protein</keyword>
<accession>A0A3P3Y115</accession>
<dbReference type="SMART" id="SM00739">
    <property type="entry name" value="KOW"/>
    <property type="match status" value="1"/>
</dbReference>
<dbReference type="EMBL" id="OVEO01000002">
    <property type="protein sequence ID" value="SPQ93792.1"/>
    <property type="molecule type" value="Genomic_DNA"/>
</dbReference>
<organism evidence="5 6">
    <name type="scientific">Plasmodiophora brassicae</name>
    <name type="common">Clubroot disease agent</name>
    <dbReference type="NCBI Taxonomy" id="37360"/>
    <lineage>
        <taxon>Eukaryota</taxon>
        <taxon>Sar</taxon>
        <taxon>Rhizaria</taxon>
        <taxon>Endomyxa</taxon>
        <taxon>Phytomyxea</taxon>
        <taxon>Plasmodiophorida</taxon>
        <taxon>Plasmodiophoridae</taxon>
        <taxon>Plasmodiophora</taxon>
    </lineage>
</organism>
<dbReference type="AlphaFoldDB" id="A0A3P3Y115"/>
<dbReference type="InterPro" id="IPR005824">
    <property type="entry name" value="KOW"/>
</dbReference>
<evidence type="ECO:0000259" key="4">
    <source>
        <dbReference type="SMART" id="SM00739"/>
    </source>
</evidence>
<dbReference type="InterPro" id="IPR041991">
    <property type="entry name" value="Ribosomal_eL27_KOW"/>
</dbReference>
<protein>
    <recommendedName>
        <fullName evidence="4">KOW domain-containing protein</fullName>
    </recommendedName>
</protein>
<dbReference type="PANTHER" id="PTHR10497">
    <property type="entry name" value="60S RIBOSOMAL PROTEIN L27"/>
    <property type="match status" value="1"/>
</dbReference>
<keyword evidence="3" id="KW-0687">Ribonucleoprotein</keyword>
<reference evidence="5 6" key="1">
    <citation type="submission" date="2018-03" db="EMBL/GenBank/DDBJ databases">
        <authorList>
            <person name="Fogelqvist J."/>
        </authorList>
    </citation>
    <scope>NUCLEOTIDE SEQUENCE [LARGE SCALE GENOMIC DNA]</scope>
</reference>
<dbReference type="GO" id="GO:1990904">
    <property type="term" value="C:ribonucleoprotein complex"/>
    <property type="evidence" value="ECO:0007669"/>
    <property type="project" value="UniProtKB-KW"/>
</dbReference>
<keyword evidence="5" id="KW-0496">Mitochondrion</keyword>
<dbReference type="CDD" id="cd06090">
    <property type="entry name" value="KOW_RPL27"/>
    <property type="match status" value="1"/>
</dbReference>